<evidence type="ECO:0000256" key="2">
    <source>
        <dbReference type="ARBA" id="ARBA00023235"/>
    </source>
</evidence>
<feature type="region of interest" description="Disordered" evidence="4">
    <location>
        <begin position="62"/>
        <end position="103"/>
    </location>
</feature>
<keyword evidence="2 3" id="KW-0413">Isomerase</keyword>
<comment type="catalytic activity">
    <reaction evidence="3">
        <text>[protein]-peptidylproline (omega=180) = [protein]-peptidylproline (omega=0)</text>
        <dbReference type="Rhea" id="RHEA:16237"/>
        <dbReference type="Rhea" id="RHEA-COMP:10747"/>
        <dbReference type="Rhea" id="RHEA-COMP:10748"/>
        <dbReference type="ChEBI" id="CHEBI:83833"/>
        <dbReference type="ChEBI" id="CHEBI:83834"/>
        <dbReference type="EC" id="5.2.1.8"/>
    </reaction>
</comment>
<dbReference type="SUPFAM" id="SSF50891">
    <property type="entry name" value="Cyclophilin-like"/>
    <property type="match status" value="1"/>
</dbReference>
<dbReference type="Gene3D" id="2.40.100.10">
    <property type="entry name" value="Cyclophilin-like"/>
    <property type="match status" value="1"/>
</dbReference>
<keyword evidence="9" id="KW-1185">Reference proteome</keyword>
<keyword evidence="1 3" id="KW-0697">Rotamase</keyword>
<dbReference type="EMBL" id="CAJNNW010006769">
    <property type="protein sequence ID" value="CAE8648614.1"/>
    <property type="molecule type" value="Genomic_DNA"/>
</dbReference>
<proteinExistence type="inferred from homology"/>
<feature type="domain" description="PPIase cyclophilin-type" evidence="6">
    <location>
        <begin position="114"/>
        <end position="292"/>
    </location>
</feature>
<dbReference type="EC" id="5.2.1.8" evidence="3"/>
<dbReference type="Proteomes" id="UP000654075">
    <property type="component" value="Unassembled WGS sequence"/>
</dbReference>
<dbReference type="OMA" id="DQFGCPF"/>
<evidence type="ECO:0000259" key="6">
    <source>
        <dbReference type="PROSITE" id="PS50072"/>
    </source>
</evidence>
<accession>A0A813D5V3</accession>
<sequence length="295" mass="31234">MAKRQKLPEQSTSGKNAFSIEEEDDDSQGKAAPCLSCRATVCLVLLGTVVFMSPFLAMAGRSSGSQPGLVEAAGRTPGLRPASLSSEGAAAVEQPAADAGKSQADLAKLPGNPVATFETTMGTFKAELFLDRVPITVSSFIDLCRSGFYDGIHFHRVIPGFMDQFGCPFAKDPKSPRAGSGGPPDGSFKNLKTGAIESRFNGGNIQDEHLSKDSNLPGSIAMANTGSPNSGGSQMFFNVHDNSFLDWFSPGQSKHPVFGKITEGYDILEAISKVRTVRDVPQEPIMMRGIVISGI</sequence>
<feature type="transmembrane region" description="Helical" evidence="5">
    <location>
        <begin position="39"/>
        <end position="59"/>
    </location>
</feature>
<dbReference type="InterPro" id="IPR002130">
    <property type="entry name" value="Cyclophilin-type_PPIase_dom"/>
</dbReference>
<reference evidence="7" key="1">
    <citation type="submission" date="2021-02" db="EMBL/GenBank/DDBJ databases">
        <authorList>
            <person name="Dougan E. K."/>
            <person name="Rhodes N."/>
            <person name="Thang M."/>
            <person name="Chan C."/>
        </authorList>
    </citation>
    <scope>NUCLEOTIDE SEQUENCE</scope>
</reference>
<dbReference type="CDD" id="cd00317">
    <property type="entry name" value="cyclophilin"/>
    <property type="match status" value="1"/>
</dbReference>
<keyword evidence="5" id="KW-0812">Transmembrane</keyword>
<evidence type="ECO:0000313" key="9">
    <source>
        <dbReference type="Proteomes" id="UP000654075"/>
    </source>
</evidence>
<evidence type="ECO:0000256" key="4">
    <source>
        <dbReference type="SAM" id="MobiDB-lite"/>
    </source>
</evidence>
<comment type="caution">
    <text evidence="7">The sequence shown here is derived from an EMBL/GenBank/DDBJ whole genome shotgun (WGS) entry which is preliminary data.</text>
</comment>
<dbReference type="PANTHER" id="PTHR45625">
    <property type="entry name" value="PEPTIDYL-PROLYL CIS-TRANS ISOMERASE-RELATED"/>
    <property type="match status" value="1"/>
</dbReference>
<dbReference type="AlphaFoldDB" id="A0A813D5V3"/>
<dbReference type="OrthoDB" id="271386at2759"/>
<dbReference type="PANTHER" id="PTHR45625:SF4">
    <property type="entry name" value="PEPTIDYLPROLYL ISOMERASE DOMAIN AND WD REPEAT-CONTAINING PROTEIN 1"/>
    <property type="match status" value="1"/>
</dbReference>
<comment type="function">
    <text evidence="3">PPIases accelerate the folding of proteins. It catalyzes the cis-trans isomerization of proline imidic peptide bonds in oligopeptides.</text>
</comment>
<keyword evidence="5" id="KW-1133">Transmembrane helix</keyword>
<evidence type="ECO:0000256" key="1">
    <source>
        <dbReference type="ARBA" id="ARBA00023110"/>
    </source>
</evidence>
<dbReference type="Proteomes" id="UP000626109">
    <property type="component" value="Unassembled WGS sequence"/>
</dbReference>
<dbReference type="InterPro" id="IPR044666">
    <property type="entry name" value="Cyclophilin_A-like"/>
</dbReference>
<feature type="region of interest" description="Disordered" evidence="4">
    <location>
        <begin position="1"/>
        <end position="29"/>
    </location>
</feature>
<keyword evidence="5" id="KW-0472">Membrane</keyword>
<evidence type="ECO:0000313" key="8">
    <source>
        <dbReference type="EMBL" id="CAE8648614.1"/>
    </source>
</evidence>
<evidence type="ECO:0000256" key="3">
    <source>
        <dbReference type="RuleBase" id="RU363019"/>
    </source>
</evidence>
<gene>
    <name evidence="7" type="ORF">PGLA1383_LOCUS1918</name>
    <name evidence="8" type="ORF">PGLA2088_LOCUS6716</name>
</gene>
<dbReference type="EMBL" id="CAJNNV010000533">
    <property type="protein sequence ID" value="CAE8582929.1"/>
    <property type="molecule type" value="Genomic_DNA"/>
</dbReference>
<protein>
    <recommendedName>
        <fullName evidence="3">Peptidyl-prolyl cis-trans isomerase</fullName>
        <shortName evidence="3">PPIase</shortName>
        <ecNumber evidence="3">5.2.1.8</ecNumber>
    </recommendedName>
</protein>
<evidence type="ECO:0000256" key="5">
    <source>
        <dbReference type="SAM" id="Phobius"/>
    </source>
</evidence>
<feature type="region of interest" description="Disordered" evidence="4">
    <location>
        <begin position="172"/>
        <end position="191"/>
    </location>
</feature>
<dbReference type="Pfam" id="PF00160">
    <property type="entry name" value="Pro_isomerase"/>
    <property type="match status" value="1"/>
</dbReference>
<dbReference type="PROSITE" id="PS50072">
    <property type="entry name" value="CSA_PPIASE_2"/>
    <property type="match status" value="1"/>
</dbReference>
<organism evidence="7 9">
    <name type="scientific">Polarella glacialis</name>
    <name type="common">Dinoflagellate</name>
    <dbReference type="NCBI Taxonomy" id="89957"/>
    <lineage>
        <taxon>Eukaryota</taxon>
        <taxon>Sar</taxon>
        <taxon>Alveolata</taxon>
        <taxon>Dinophyceae</taxon>
        <taxon>Suessiales</taxon>
        <taxon>Suessiaceae</taxon>
        <taxon>Polarella</taxon>
    </lineage>
</organism>
<dbReference type="InterPro" id="IPR029000">
    <property type="entry name" value="Cyclophilin-like_dom_sf"/>
</dbReference>
<dbReference type="GO" id="GO:0003755">
    <property type="term" value="F:peptidyl-prolyl cis-trans isomerase activity"/>
    <property type="evidence" value="ECO:0007669"/>
    <property type="project" value="UniProtKB-UniRule"/>
</dbReference>
<name>A0A813D5V3_POLGL</name>
<evidence type="ECO:0000313" key="7">
    <source>
        <dbReference type="EMBL" id="CAE8582929.1"/>
    </source>
</evidence>
<dbReference type="PRINTS" id="PR00153">
    <property type="entry name" value="CSAPPISMRASE"/>
</dbReference>
<comment type="similarity">
    <text evidence="3">Belongs to the cyclophilin-type PPIase family.</text>
</comment>